<proteinExistence type="predicted"/>
<dbReference type="Gene3D" id="3.90.280.10">
    <property type="entry name" value="PEBP-like"/>
    <property type="match status" value="1"/>
</dbReference>
<evidence type="ECO:0000313" key="3">
    <source>
        <dbReference type="EMBL" id="KAF7507179.1"/>
    </source>
</evidence>
<keyword evidence="2" id="KW-0732">Signal</keyword>
<organism evidence="3 4">
    <name type="scientific">Endocarpon pusillum</name>
    <dbReference type="NCBI Taxonomy" id="364733"/>
    <lineage>
        <taxon>Eukaryota</taxon>
        <taxon>Fungi</taxon>
        <taxon>Dikarya</taxon>
        <taxon>Ascomycota</taxon>
        <taxon>Pezizomycotina</taxon>
        <taxon>Eurotiomycetes</taxon>
        <taxon>Chaetothyriomycetidae</taxon>
        <taxon>Verrucariales</taxon>
        <taxon>Verrucariaceae</taxon>
        <taxon>Endocarpon</taxon>
    </lineage>
</organism>
<protein>
    <recommendedName>
        <fullName evidence="5">Yeast cell wall synthesis Kre9/Knh1 C-terminal domain-containing protein</fullName>
    </recommendedName>
</protein>
<dbReference type="AlphaFoldDB" id="A0A8H7AFL4"/>
<feature type="chain" id="PRO_5034623855" description="Yeast cell wall synthesis Kre9/Knh1 C-terminal domain-containing protein" evidence="2">
    <location>
        <begin position="22"/>
        <end position="340"/>
    </location>
</feature>
<comment type="caution">
    <text evidence="3">The sequence shown here is derived from an EMBL/GenBank/DDBJ whole genome shotgun (WGS) entry which is preliminary data.</text>
</comment>
<name>A0A8H7AFL4_9EURO</name>
<accession>A0A8H7AFL4</accession>
<keyword evidence="4" id="KW-1185">Reference proteome</keyword>
<evidence type="ECO:0000256" key="1">
    <source>
        <dbReference type="SAM" id="MobiDB-lite"/>
    </source>
</evidence>
<evidence type="ECO:0000313" key="4">
    <source>
        <dbReference type="Proteomes" id="UP000606974"/>
    </source>
</evidence>
<sequence length="340" mass="34514">MHLPKSSVFALTALLLPSVLAQVPASLSGGFNTEIQVNFKGDSSSGFEEGDTIPLADTANQPVFALGDASGVNTAISFMVMMIDTTDENNFIVHYAQTDFKTTGEKTSISASSDPKIPYAKPGSFGESGERKYTFLLYQQRGSGEMQGMPKAGEKIDITAFNAANDLKPPMAGIAMNVNVGDTSAEPAPAPASAPASTPAPASSPSPASTSAATSAPPTTSSASTTTSTQTTTMVTTGEPTPNADKDSSGLDSPTMQKPIGKLIGGGIVTEQPFPANGAAGPQVVDNIAAYVNGTMTKKMPKVAGRGVAAGMEKRGGADIVQTSASMAALVVMVAAVALL</sequence>
<dbReference type="InterPro" id="IPR036610">
    <property type="entry name" value="PEBP-like_sf"/>
</dbReference>
<evidence type="ECO:0000256" key="2">
    <source>
        <dbReference type="SAM" id="SignalP"/>
    </source>
</evidence>
<dbReference type="Proteomes" id="UP000606974">
    <property type="component" value="Unassembled WGS sequence"/>
</dbReference>
<gene>
    <name evidence="3" type="ORF">GJ744_010861</name>
</gene>
<dbReference type="EMBL" id="JAACFV010000073">
    <property type="protein sequence ID" value="KAF7507179.1"/>
    <property type="molecule type" value="Genomic_DNA"/>
</dbReference>
<dbReference type="OrthoDB" id="5231984at2759"/>
<feature type="region of interest" description="Disordered" evidence="1">
    <location>
        <begin position="184"/>
        <end position="262"/>
    </location>
</feature>
<feature type="compositionally biased region" description="Low complexity" evidence="1">
    <location>
        <begin position="184"/>
        <end position="233"/>
    </location>
</feature>
<dbReference type="SUPFAM" id="SSF49777">
    <property type="entry name" value="PEBP-like"/>
    <property type="match status" value="1"/>
</dbReference>
<evidence type="ECO:0008006" key="5">
    <source>
        <dbReference type="Google" id="ProtNLM"/>
    </source>
</evidence>
<feature type="signal peptide" evidence="2">
    <location>
        <begin position="1"/>
        <end position="21"/>
    </location>
</feature>
<reference evidence="3" key="1">
    <citation type="submission" date="2020-02" db="EMBL/GenBank/DDBJ databases">
        <authorList>
            <person name="Palmer J.M."/>
        </authorList>
    </citation>
    <scope>NUCLEOTIDE SEQUENCE</scope>
    <source>
        <strain evidence="3">EPUS1.4</strain>
        <tissue evidence="3">Thallus</tissue>
    </source>
</reference>